<name>A0AAW3V5H6_9BURK</name>
<proteinExistence type="predicted"/>
<accession>A0AAW3V5H6</accession>
<dbReference type="RefSeq" id="WP_156034529.1">
    <property type="nucleotide sequence ID" value="NZ_CADFGE010000013.1"/>
</dbReference>
<evidence type="ECO:0000313" key="3">
    <source>
        <dbReference type="Proteomes" id="UP000518681"/>
    </source>
</evidence>
<dbReference type="GeneID" id="66521142"/>
<organism evidence="2 3">
    <name type="scientific">Paraburkholderia fungorum</name>
    <dbReference type="NCBI Taxonomy" id="134537"/>
    <lineage>
        <taxon>Bacteria</taxon>
        <taxon>Pseudomonadati</taxon>
        <taxon>Pseudomonadota</taxon>
        <taxon>Betaproteobacteria</taxon>
        <taxon>Burkholderiales</taxon>
        <taxon>Burkholderiaceae</taxon>
        <taxon>Paraburkholderia</taxon>
    </lineage>
</organism>
<feature type="region of interest" description="Disordered" evidence="1">
    <location>
        <begin position="1"/>
        <end position="20"/>
    </location>
</feature>
<evidence type="ECO:0000256" key="1">
    <source>
        <dbReference type="SAM" id="MobiDB-lite"/>
    </source>
</evidence>
<evidence type="ECO:0000313" key="2">
    <source>
        <dbReference type="EMBL" id="MBB6205107.1"/>
    </source>
</evidence>
<dbReference type="AlphaFoldDB" id="A0AAW3V5H6"/>
<gene>
    <name evidence="2" type="ORF">GGD69_006001</name>
</gene>
<protein>
    <submittedName>
        <fullName evidence="2">Uncharacterized protein</fullName>
    </submittedName>
</protein>
<comment type="caution">
    <text evidence="2">The sequence shown here is derived from an EMBL/GenBank/DDBJ whole genome shotgun (WGS) entry which is preliminary data.</text>
</comment>
<dbReference type="Proteomes" id="UP000518681">
    <property type="component" value="Unassembled WGS sequence"/>
</dbReference>
<dbReference type="EMBL" id="JACIIK010000011">
    <property type="protein sequence ID" value="MBB6205107.1"/>
    <property type="molecule type" value="Genomic_DNA"/>
</dbReference>
<reference evidence="2 3" key="1">
    <citation type="submission" date="2020-08" db="EMBL/GenBank/DDBJ databases">
        <title>Genomic Encyclopedia of Type Strains, Phase IV (KMG-V): Genome sequencing to study the core and pangenomes of soil and plant-associated prokaryotes.</title>
        <authorList>
            <person name="Whitman W."/>
        </authorList>
    </citation>
    <scope>NUCLEOTIDE SEQUENCE [LARGE SCALE GENOMIC DNA]</scope>
    <source>
        <strain evidence="2 3">SEMIA 4013</strain>
    </source>
</reference>
<sequence>MRETLLPVDLSGKHADDSIVDPTSVAQPELDCWMARRVGLRHLNGFGDQW</sequence>